<dbReference type="SUPFAM" id="SSF50729">
    <property type="entry name" value="PH domain-like"/>
    <property type="match status" value="1"/>
</dbReference>
<name>A0A819GXH8_9BILA</name>
<dbReference type="PANTHER" id="PTHR23138:SF142">
    <property type="entry name" value="RAN-BINDING PROTEIN 3B-RELATED"/>
    <property type="match status" value="1"/>
</dbReference>
<reference evidence="6" key="1">
    <citation type="submission" date="2021-02" db="EMBL/GenBank/DDBJ databases">
        <authorList>
            <person name="Nowell W R."/>
        </authorList>
    </citation>
    <scope>NUCLEOTIDE SEQUENCE</scope>
</reference>
<evidence type="ECO:0000256" key="3">
    <source>
        <dbReference type="SAM" id="MobiDB-lite"/>
    </source>
</evidence>
<feature type="compositionally biased region" description="Polar residues" evidence="3">
    <location>
        <begin position="248"/>
        <end position="258"/>
    </location>
</feature>
<dbReference type="Pfam" id="PF00638">
    <property type="entry name" value="Ran_BP1"/>
    <property type="match status" value="1"/>
</dbReference>
<dbReference type="Proteomes" id="UP000663864">
    <property type="component" value="Unassembled WGS sequence"/>
</dbReference>
<evidence type="ECO:0000313" key="5">
    <source>
        <dbReference type="EMBL" id="CAF1349597.1"/>
    </source>
</evidence>
<protein>
    <recommendedName>
        <fullName evidence="4">RanBD1 domain-containing protein</fullName>
    </recommendedName>
</protein>
<organism evidence="6 7">
    <name type="scientific">Rotaria sordida</name>
    <dbReference type="NCBI Taxonomy" id="392033"/>
    <lineage>
        <taxon>Eukaryota</taxon>
        <taxon>Metazoa</taxon>
        <taxon>Spiralia</taxon>
        <taxon>Gnathifera</taxon>
        <taxon>Rotifera</taxon>
        <taxon>Eurotatoria</taxon>
        <taxon>Bdelloidea</taxon>
        <taxon>Philodinida</taxon>
        <taxon>Philodinidae</taxon>
        <taxon>Rotaria</taxon>
    </lineage>
</organism>
<dbReference type="GO" id="GO:0005634">
    <property type="term" value="C:nucleus"/>
    <property type="evidence" value="ECO:0007669"/>
    <property type="project" value="UniProtKB-SubCell"/>
</dbReference>
<feature type="compositionally biased region" description="Polar residues" evidence="3">
    <location>
        <begin position="180"/>
        <end position="202"/>
    </location>
</feature>
<evidence type="ECO:0000256" key="1">
    <source>
        <dbReference type="ARBA" id="ARBA00004123"/>
    </source>
</evidence>
<evidence type="ECO:0000313" key="7">
    <source>
        <dbReference type="Proteomes" id="UP000663836"/>
    </source>
</evidence>
<dbReference type="Gene3D" id="2.30.29.30">
    <property type="entry name" value="Pleckstrin-homology domain (PH domain)/Phosphotyrosine-binding domain (PTB)"/>
    <property type="match status" value="1"/>
</dbReference>
<evidence type="ECO:0000259" key="4">
    <source>
        <dbReference type="PROSITE" id="PS50196"/>
    </source>
</evidence>
<feature type="region of interest" description="Disordered" evidence="3">
    <location>
        <begin position="173"/>
        <end position="258"/>
    </location>
</feature>
<dbReference type="Proteomes" id="UP000663836">
    <property type="component" value="Unassembled WGS sequence"/>
</dbReference>
<evidence type="ECO:0000256" key="2">
    <source>
        <dbReference type="ARBA" id="ARBA00023242"/>
    </source>
</evidence>
<comment type="caution">
    <text evidence="6">The sequence shown here is derived from an EMBL/GenBank/DDBJ whole genome shotgun (WGS) entry which is preliminary data.</text>
</comment>
<feature type="domain" description="RanBD1" evidence="4">
    <location>
        <begin position="28"/>
        <end position="128"/>
    </location>
</feature>
<dbReference type="CDD" id="cd13180">
    <property type="entry name" value="RanBD_RanBP3"/>
    <property type="match status" value="1"/>
</dbReference>
<dbReference type="PANTHER" id="PTHR23138">
    <property type="entry name" value="RAN BINDING PROTEIN"/>
    <property type="match status" value="1"/>
</dbReference>
<feature type="region of interest" description="Disordered" evidence="3">
    <location>
        <begin position="1"/>
        <end position="25"/>
    </location>
</feature>
<sequence>MLGMTLDDYEEEDDDDNNDDNNKTIPSLFETAAEYEAKRASTHPIANIQGDTSTGEEHEVTKFQMAGKLFMYHPEQQQYVERGYGILKINESHDPSDWDILHARLIMRLDKAFRVILNSPIFPHMTVERATDRSVRFGAQDESHLRIFVIKASAIDCGNLCKELKSRIQIIERQQSSSSNVDSAVTNNTDASNSSSIQNSTNRIRKRSHSKSDSDTEENTNDLSKKSKLIEIYRDGNKDTSDEDSVESTKTGEQETNI</sequence>
<evidence type="ECO:0000313" key="6">
    <source>
        <dbReference type="EMBL" id="CAF3888810.1"/>
    </source>
</evidence>
<dbReference type="InterPro" id="IPR045255">
    <property type="entry name" value="RanBP1-like"/>
</dbReference>
<proteinExistence type="predicted"/>
<dbReference type="EMBL" id="CAJNOT010002879">
    <property type="protein sequence ID" value="CAF1349597.1"/>
    <property type="molecule type" value="Genomic_DNA"/>
</dbReference>
<dbReference type="InterPro" id="IPR011993">
    <property type="entry name" value="PH-like_dom_sf"/>
</dbReference>
<feature type="compositionally biased region" description="Basic and acidic residues" evidence="3">
    <location>
        <begin position="223"/>
        <end position="240"/>
    </location>
</feature>
<dbReference type="SMART" id="SM00160">
    <property type="entry name" value="RanBD"/>
    <property type="match status" value="1"/>
</dbReference>
<comment type="subcellular location">
    <subcellularLocation>
        <location evidence="1">Nucleus</location>
    </subcellularLocation>
</comment>
<feature type="compositionally biased region" description="Acidic residues" evidence="3">
    <location>
        <begin position="7"/>
        <end position="19"/>
    </location>
</feature>
<gene>
    <name evidence="6" type="ORF">JBS370_LOCUS20252</name>
    <name evidence="5" type="ORF">ZHD862_LOCUS30488</name>
</gene>
<keyword evidence="2" id="KW-0539">Nucleus</keyword>
<accession>A0A819GXH8</accession>
<dbReference type="InterPro" id="IPR000156">
    <property type="entry name" value="Ran_bind_dom"/>
</dbReference>
<dbReference type="PROSITE" id="PS50196">
    <property type="entry name" value="RANBD1"/>
    <property type="match status" value="1"/>
</dbReference>
<dbReference type="AlphaFoldDB" id="A0A819GXH8"/>
<dbReference type="EMBL" id="CAJOBD010002530">
    <property type="protein sequence ID" value="CAF3888810.1"/>
    <property type="molecule type" value="Genomic_DNA"/>
</dbReference>